<keyword evidence="3" id="KW-0378">Hydrolase</keyword>
<keyword evidence="2" id="KW-0479">Metal-binding</keyword>
<evidence type="ECO:0000256" key="1">
    <source>
        <dbReference type="ARBA" id="ARBA00001947"/>
    </source>
</evidence>
<dbReference type="GO" id="GO:0046872">
    <property type="term" value="F:metal ion binding"/>
    <property type="evidence" value="ECO:0007669"/>
    <property type="project" value="UniProtKB-KW"/>
</dbReference>
<evidence type="ECO:0000313" key="6">
    <source>
        <dbReference type="Proteomes" id="UP001501729"/>
    </source>
</evidence>
<comment type="cofactor">
    <cofactor evidence="1">
        <name>Zn(2+)</name>
        <dbReference type="ChEBI" id="CHEBI:29105"/>
    </cofactor>
</comment>
<dbReference type="Pfam" id="PF02633">
    <property type="entry name" value="Creatininase"/>
    <property type="match status" value="1"/>
</dbReference>
<evidence type="ECO:0000256" key="3">
    <source>
        <dbReference type="ARBA" id="ARBA00022801"/>
    </source>
</evidence>
<dbReference type="Gene3D" id="3.40.50.10310">
    <property type="entry name" value="Creatininase"/>
    <property type="match status" value="1"/>
</dbReference>
<organism evidence="5 6">
    <name type="scientific">Haladaptatus pallidirubidus</name>
    <dbReference type="NCBI Taxonomy" id="1008152"/>
    <lineage>
        <taxon>Archaea</taxon>
        <taxon>Methanobacteriati</taxon>
        <taxon>Methanobacteriota</taxon>
        <taxon>Stenosarchaea group</taxon>
        <taxon>Halobacteria</taxon>
        <taxon>Halobacteriales</taxon>
        <taxon>Haladaptataceae</taxon>
        <taxon>Haladaptatus</taxon>
    </lineage>
</organism>
<comment type="caution">
    <text evidence="5">The sequence shown here is derived from an EMBL/GenBank/DDBJ whole genome shotgun (WGS) entry which is preliminary data.</text>
</comment>
<accession>A0AAV3UJD7</accession>
<name>A0AAV3UJD7_9EURY</name>
<dbReference type="GO" id="GO:0009231">
    <property type="term" value="P:riboflavin biosynthetic process"/>
    <property type="evidence" value="ECO:0007669"/>
    <property type="project" value="TreeGrafter"/>
</dbReference>
<dbReference type="SUPFAM" id="SSF102215">
    <property type="entry name" value="Creatininase"/>
    <property type="match status" value="1"/>
</dbReference>
<dbReference type="PANTHER" id="PTHR35005">
    <property type="entry name" value="3-DEHYDRO-SCYLLO-INOSOSE HYDROLASE"/>
    <property type="match status" value="1"/>
</dbReference>
<protein>
    <submittedName>
        <fullName evidence="5">Creatininase family protein</fullName>
    </submittedName>
</protein>
<keyword evidence="6" id="KW-1185">Reference proteome</keyword>
<keyword evidence="4" id="KW-0862">Zinc</keyword>
<dbReference type="PANTHER" id="PTHR35005:SF1">
    <property type="entry name" value="2-AMINO-5-FORMYLAMINO-6-RIBOSYLAMINOPYRIMIDIN-4(3H)-ONE 5'-MONOPHOSPHATE DEFORMYLASE"/>
    <property type="match status" value="1"/>
</dbReference>
<dbReference type="GO" id="GO:0016811">
    <property type="term" value="F:hydrolase activity, acting on carbon-nitrogen (but not peptide) bonds, in linear amides"/>
    <property type="evidence" value="ECO:0007669"/>
    <property type="project" value="TreeGrafter"/>
</dbReference>
<dbReference type="EMBL" id="BAABKX010000013">
    <property type="protein sequence ID" value="GAA5053379.1"/>
    <property type="molecule type" value="Genomic_DNA"/>
</dbReference>
<evidence type="ECO:0000313" key="5">
    <source>
        <dbReference type="EMBL" id="GAA5053379.1"/>
    </source>
</evidence>
<evidence type="ECO:0000256" key="2">
    <source>
        <dbReference type="ARBA" id="ARBA00022723"/>
    </source>
</evidence>
<dbReference type="InterPro" id="IPR003785">
    <property type="entry name" value="Creatininase/forma_Hydrolase"/>
</dbReference>
<gene>
    <name evidence="5" type="ORF">GCM10025751_30560</name>
</gene>
<dbReference type="AlphaFoldDB" id="A0AAV3UJD7"/>
<reference evidence="5 6" key="1">
    <citation type="journal article" date="2019" name="Int. J. Syst. Evol. Microbiol.">
        <title>The Global Catalogue of Microorganisms (GCM) 10K type strain sequencing project: providing services to taxonomists for standard genome sequencing and annotation.</title>
        <authorList>
            <consortium name="The Broad Institute Genomics Platform"/>
            <consortium name="The Broad Institute Genome Sequencing Center for Infectious Disease"/>
            <person name="Wu L."/>
            <person name="Ma J."/>
        </authorList>
    </citation>
    <scope>NUCLEOTIDE SEQUENCE [LARGE SCALE GENOMIC DNA]</scope>
    <source>
        <strain evidence="5 6">JCM 17504</strain>
    </source>
</reference>
<dbReference type="Proteomes" id="UP001501729">
    <property type="component" value="Unassembled WGS sequence"/>
</dbReference>
<proteinExistence type="predicted"/>
<dbReference type="InterPro" id="IPR024087">
    <property type="entry name" value="Creatininase-like_sf"/>
</dbReference>
<sequence length="280" mass="29889">METYLSQRVTSIAMTIGLLPDQQVSLVTRTAPEIRDTADRPGSILVLPIGSVEQHGDHLPVVTDSALATAVAAAGATRLASDDPILIAPPIWSGYSPHHLPFGGTITAEFDTLLALLEQVADSALENGFDAILLLNGHGGNKSLVSSAVSTIGTDHPDCEVLGLTYFDLAESFIDDIRESETGGMAHGGEFETSLMLHLHPGLVREDRMEATHWDEHYDLGGQDLLDGGALSVYRSFDEYSNTGAIGAPELASAEKGERILERLADELAALLEEIHAKNK</sequence>
<evidence type="ECO:0000256" key="4">
    <source>
        <dbReference type="ARBA" id="ARBA00022833"/>
    </source>
</evidence>